<evidence type="ECO:0000313" key="2">
    <source>
        <dbReference type="Proteomes" id="UP000596742"/>
    </source>
</evidence>
<reference evidence="1" key="1">
    <citation type="submission" date="2018-11" db="EMBL/GenBank/DDBJ databases">
        <authorList>
            <person name="Alioto T."/>
            <person name="Alioto T."/>
        </authorList>
    </citation>
    <scope>NUCLEOTIDE SEQUENCE</scope>
</reference>
<keyword evidence="2" id="KW-1185">Reference proteome</keyword>
<evidence type="ECO:0000313" key="1">
    <source>
        <dbReference type="EMBL" id="VDH88869.1"/>
    </source>
</evidence>
<comment type="caution">
    <text evidence="1">The sequence shown here is derived from an EMBL/GenBank/DDBJ whole genome shotgun (WGS) entry which is preliminary data.</text>
</comment>
<sequence>MADKIVYTGNVWDEAKAHLLAIIVGYGRQAKLTLKDPKWYQEFYNRMRHITDSIVKLQPDLYEQAKNSNLKNKALMVAFDYLTEQDIEVESLVIDGIVIYKDNVPPERISWVLAVCSQRVKEVK</sequence>
<organism evidence="1 2">
    <name type="scientific">Mytilus galloprovincialis</name>
    <name type="common">Mediterranean mussel</name>
    <dbReference type="NCBI Taxonomy" id="29158"/>
    <lineage>
        <taxon>Eukaryota</taxon>
        <taxon>Metazoa</taxon>
        <taxon>Spiralia</taxon>
        <taxon>Lophotrochozoa</taxon>
        <taxon>Mollusca</taxon>
        <taxon>Bivalvia</taxon>
        <taxon>Autobranchia</taxon>
        <taxon>Pteriomorphia</taxon>
        <taxon>Mytilida</taxon>
        <taxon>Mytiloidea</taxon>
        <taxon>Mytilidae</taxon>
        <taxon>Mytilinae</taxon>
        <taxon>Mytilus</taxon>
    </lineage>
</organism>
<dbReference type="Proteomes" id="UP000596742">
    <property type="component" value="Unassembled WGS sequence"/>
</dbReference>
<proteinExistence type="predicted"/>
<dbReference type="OrthoDB" id="6192357at2759"/>
<name>A0A8B6BDI2_MYTGA</name>
<protein>
    <submittedName>
        <fullName evidence="1">Uncharacterized protein</fullName>
    </submittedName>
</protein>
<dbReference type="AlphaFoldDB" id="A0A8B6BDI2"/>
<gene>
    <name evidence="1" type="ORF">MGAL_10B072885</name>
</gene>
<accession>A0A8B6BDI2</accession>
<dbReference type="EMBL" id="UYJE01000002">
    <property type="protein sequence ID" value="VDH88869.1"/>
    <property type="molecule type" value="Genomic_DNA"/>
</dbReference>